<feature type="transmembrane region" description="Helical" evidence="1">
    <location>
        <begin position="36"/>
        <end position="56"/>
    </location>
</feature>
<keyword evidence="3" id="KW-1185">Reference proteome</keyword>
<name>A0AAP5I293_9CYAN</name>
<gene>
    <name evidence="2" type="ORF">G7B40_004310</name>
</gene>
<keyword evidence="1" id="KW-0812">Transmembrane</keyword>
<sequence>MRDYHADDIAIGIFGAIGALTGVLITAVYLDLNFAIFNGLIIGIISFLLGGGDACIKHFILRLILYFNGYIPWNYARFLNYCTERLLVQRIGGRYRFIHKMLQDHFAQMDFE</sequence>
<organism evidence="2 3">
    <name type="scientific">Aetokthonos hydrillicola Thurmond2011</name>
    <dbReference type="NCBI Taxonomy" id="2712845"/>
    <lineage>
        <taxon>Bacteria</taxon>
        <taxon>Bacillati</taxon>
        <taxon>Cyanobacteriota</taxon>
        <taxon>Cyanophyceae</taxon>
        <taxon>Nostocales</taxon>
        <taxon>Hapalosiphonaceae</taxon>
        <taxon>Aetokthonos</taxon>
    </lineage>
</organism>
<protein>
    <submittedName>
        <fullName evidence="2">Uncharacterized protein</fullName>
    </submittedName>
</protein>
<dbReference type="EMBL" id="JAALHA020000001">
    <property type="protein sequence ID" value="MDR9893797.1"/>
    <property type="molecule type" value="Genomic_DNA"/>
</dbReference>
<reference evidence="3" key="1">
    <citation type="journal article" date="2021" name="Science">
        <title>Hunting the eagle killer: A cyanobacterial neurotoxin causes vacuolar myelinopathy.</title>
        <authorList>
            <person name="Breinlinger S."/>
            <person name="Phillips T.J."/>
            <person name="Haram B.N."/>
            <person name="Mares J."/>
            <person name="Martinez Yerena J.A."/>
            <person name="Hrouzek P."/>
            <person name="Sobotka R."/>
            <person name="Henderson W.M."/>
            <person name="Schmieder P."/>
            <person name="Williams S.M."/>
            <person name="Lauderdale J.D."/>
            <person name="Wilde H.D."/>
            <person name="Gerrin W."/>
            <person name="Kust A."/>
            <person name="Washington J.W."/>
            <person name="Wagner C."/>
            <person name="Geier B."/>
            <person name="Liebeke M."/>
            <person name="Enke H."/>
            <person name="Niedermeyer T.H.J."/>
            <person name="Wilde S.B."/>
        </authorList>
    </citation>
    <scope>NUCLEOTIDE SEQUENCE [LARGE SCALE GENOMIC DNA]</scope>
    <source>
        <strain evidence="3">Thurmond2011</strain>
    </source>
</reference>
<feature type="transmembrane region" description="Helical" evidence="1">
    <location>
        <begin position="9"/>
        <end position="30"/>
    </location>
</feature>
<keyword evidence="1" id="KW-0472">Membrane</keyword>
<comment type="caution">
    <text evidence="2">The sequence shown here is derived from an EMBL/GenBank/DDBJ whole genome shotgun (WGS) entry which is preliminary data.</text>
</comment>
<dbReference type="AlphaFoldDB" id="A0AAP5I293"/>
<keyword evidence="1" id="KW-1133">Transmembrane helix</keyword>
<dbReference type="RefSeq" id="WP_243902053.1">
    <property type="nucleotide sequence ID" value="NZ_CAWQFN010000041.1"/>
</dbReference>
<evidence type="ECO:0000256" key="1">
    <source>
        <dbReference type="SAM" id="Phobius"/>
    </source>
</evidence>
<proteinExistence type="predicted"/>
<accession>A0AAP5I293</accession>
<evidence type="ECO:0000313" key="3">
    <source>
        <dbReference type="Proteomes" id="UP000667802"/>
    </source>
</evidence>
<dbReference type="Proteomes" id="UP000667802">
    <property type="component" value="Unassembled WGS sequence"/>
</dbReference>
<evidence type="ECO:0000313" key="2">
    <source>
        <dbReference type="EMBL" id="MDR9893797.1"/>
    </source>
</evidence>